<feature type="transmembrane region" description="Helical" evidence="1">
    <location>
        <begin position="7"/>
        <end position="26"/>
    </location>
</feature>
<dbReference type="Proteomes" id="UP001212602">
    <property type="component" value="Unassembled WGS sequence"/>
</dbReference>
<comment type="caution">
    <text evidence="2">The sequence shown here is derived from an EMBL/GenBank/DDBJ whole genome shotgun (WGS) entry which is preliminary data.</text>
</comment>
<keyword evidence="1" id="KW-0812">Transmembrane</keyword>
<dbReference type="EMBL" id="JAQIPB010000012">
    <property type="protein sequence ID" value="MDA7418897.1"/>
    <property type="molecule type" value="Genomic_DNA"/>
</dbReference>
<feature type="transmembrane region" description="Helical" evidence="1">
    <location>
        <begin position="361"/>
        <end position="381"/>
    </location>
</feature>
<sequence length="690" mass="77111">MNRENRWVEWLATASFILMGLSWTYVFGKDLNFDFRNYHLYAGAQLLDWRINQDYFPAAVGGYLNPLSALPAYAMIMAGWPDFLVAAALMLMHLPNMLIVWKLAELVVPGRTPLALFSRFTATFLAFIAPLQLTTLSNTFADPLAGTFTLLGLYLLLSSDRNIRWRSVWIFFAGSLFGLGAGLKLTNLFFVLGGFVTLALGALWARKDVLRPCLNYIAGSATGFIAIYGYWGYALWVKFGNPIFPLYNALFKSPEFLHKNFADGRMLHDGNLSWLTLPFTMLSSRGMMYAENPAPDIRLLSTVFVAIFVILAYAVRHNLFRVAGPYVKSATQSPHHARMTLGLLTIFFLSSYLVWGILSGIGRYAFVLWLLLGPILLGILFHYTTAPVTRCVTIVVITIQLVIQFLNPGLVWSPHKWGGNWVNLQVPAALRDQPATYLLYGTQSNSFIIPYLHRDSKFSNFIGQYVQPVGPAMHRQFQEFLDNPVGPLRIVFSVQGTDGSNELKDPTRVGLDSLLSGYGYKIKNSQCHAINLMGEPLPKTIFGEWQVTWAERKSDLKRIADTSLVCDIIAMAPPAKEEALSKYQVVDGYFDSVERACGNSLSPHGVQTFNGGGKWYRVYFNSLMVLALSGDDIWVHPNGTLLDIPITQVSKIKAGAEIICPNIKEIKRTTNLIVSPSNSSENLSRQVDEN</sequence>
<dbReference type="RefSeq" id="WP_271430098.1">
    <property type="nucleotide sequence ID" value="NZ_JAQIPB010000012.1"/>
</dbReference>
<feature type="transmembrane region" description="Helical" evidence="1">
    <location>
        <begin position="297"/>
        <end position="315"/>
    </location>
</feature>
<evidence type="ECO:0000313" key="2">
    <source>
        <dbReference type="EMBL" id="MDA7418897.1"/>
    </source>
</evidence>
<keyword evidence="1" id="KW-1133">Transmembrane helix</keyword>
<feature type="transmembrane region" description="Helical" evidence="1">
    <location>
        <begin position="139"/>
        <end position="157"/>
    </location>
</feature>
<reference evidence="2" key="1">
    <citation type="submission" date="2023-01" db="EMBL/GenBank/DDBJ databases">
        <title>Xenophilus mangrovi sp. nov., isolated from soil of Mangrove nature reserve.</title>
        <authorList>
            <person name="Xu S."/>
            <person name="Liu Z."/>
            <person name="Xu Y."/>
        </authorList>
    </citation>
    <scope>NUCLEOTIDE SEQUENCE</scope>
    <source>
        <strain evidence="2">YW8</strain>
    </source>
</reference>
<feature type="transmembrane region" description="Helical" evidence="1">
    <location>
        <begin position="114"/>
        <end position="133"/>
    </location>
</feature>
<feature type="transmembrane region" description="Helical" evidence="1">
    <location>
        <begin position="164"/>
        <end position="182"/>
    </location>
</feature>
<gene>
    <name evidence="2" type="ORF">PGB34_21210</name>
</gene>
<dbReference type="AlphaFoldDB" id="A0AAE3T2Y5"/>
<feature type="transmembrane region" description="Helical" evidence="1">
    <location>
        <begin position="388"/>
        <end position="406"/>
    </location>
</feature>
<feature type="transmembrane region" description="Helical" evidence="1">
    <location>
        <begin position="213"/>
        <end position="231"/>
    </location>
</feature>
<organism evidence="2 3">
    <name type="scientific">Xenophilus arseniciresistens</name>
    <dbReference type="NCBI Taxonomy" id="1283306"/>
    <lineage>
        <taxon>Bacteria</taxon>
        <taxon>Pseudomonadati</taxon>
        <taxon>Pseudomonadota</taxon>
        <taxon>Betaproteobacteria</taxon>
        <taxon>Burkholderiales</taxon>
        <taxon>Comamonadaceae</taxon>
        <taxon>Xenophilus</taxon>
    </lineage>
</organism>
<keyword evidence="3" id="KW-1185">Reference proteome</keyword>
<evidence type="ECO:0000313" key="3">
    <source>
        <dbReference type="Proteomes" id="UP001212602"/>
    </source>
</evidence>
<feature type="transmembrane region" description="Helical" evidence="1">
    <location>
        <begin position="188"/>
        <end position="206"/>
    </location>
</feature>
<protein>
    <submittedName>
        <fullName evidence="2">Uncharacterized protein</fullName>
    </submittedName>
</protein>
<evidence type="ECO:0000256" key="1">
    <source>
        <dbReference type="SAM" id="Phobius"/>
    </source>
</evidence>
<proteinExistence type="predicted"/>
<feature type="transmembrane region" description="Helical" evidence="1">
    <location>
        <begin position="72"/>
        <end position="94"/>
    </location>
</feature>
<feature type="transmembrane region" description="Helical" evidence="1">
    <location>
        <begin position="336"/>
        <end position="355"/>
    </location>
</feature>
<keyword evidence="1" id="KW-0472">Membrane</keyword>
<accession>A0AAE3T2Y5</accession>
<name>A0AAE3T2Y5_9BURK</name>